<dbReference type="RefSeq" id="WP_227897414.1">
    <property type="nucleotide sequence ID" value="NZ_CP099467.1"/>
</dbReference>
<keyword evidence="2" id="KW-1185">Reference proteome</keyword>
<gene>
    <name evidence="1" type="ORF">LJ757_16665</name>
</gene>
<dbReference type="Proteomes" id="UP001139158">
    <property type="component" value="Unassembled WGS sequence"/>
</dbReference>
<dbReference type="AlphaFoldDB" id="A0A9X1SE22"/>
<proteinExistence type="predicted"/>
<reference evidence="1" key="1">
    <citation type="submission" date="2021-10" db="EMBL/GenBank/DDBJ databases">
        <title>Novel species in genus Arthrobacter.</title>
        <authorList>
            <person name="Liu Y."/>
        </authorList>
    </citation>
    <scope>NUCLEOTIDE SEQUENCE</scope>
    <source>
        <strain evidence="1">Zg-Y453</strain>
    </source>
</reference>
<protein>
    <submittedName>
        <fullName evidence="1">Uncharacterized protein</fullName>
    </submittedName>
</protein>
<dbReference type="EMBL" id="JAJFZV010000018">
    <property type="protein sequence ID" value="MCC3299427.1"/>
    <property type="molecule type" value="Genomic_DNA"/>
</dbReference>
<name>A0A9X1SE22_9MICC</name>
<evidence type="ECO:0000313" key="2">
    <source>
        <dbReference type="Proteomes" id="UP001139158"/>
    </source>
</evidence>
<organism evidence="1 2">
    <name type="scientific">Arthrobacter caoxuetaonis</name>
    <dbReference type="NCBI Taxonomy" id="2886935"/>
    <lineage>
        <taxon>Bacteria</taxon>
        <taxon>Bacillati</taxon>
        <taxon>Actinomycetota</taxon>
        <taxon>Actinomycetes</taxon>
        <taxon>Micrococcales</taxon>
        <taxon>Micrococcaceae</taxon>
        <taxon>Arthrobacter</taxon>
    </lineage>
</organism>
<accession>A0A9X1SE22</accession>
<evidence type="ECO:0000313" key="1">
    <source>
        <dbReference type="EMBL" id="MCC3299427.1"/>
    </source>
</evidence>
<comment type="caution">
    <text evidence="1">The sequence shown here is derived from an EMBL/GenBank/DDBJ whole genome shotgun (WGS) entry which is preliminary data.</text>
</comment>
<sequence>MSGMTSATPVLTCTKVRRYENFTFRGPVPGAETDTIMFKWSLDEGNDKYPLGYTWELWAPGEREPYRQTHGSGDHYRSLLPPDLVLTAEALLKEWPACTREFYPRVPPLPEPIGVRTQSYEGYFDYDVTGAEPFEGKDGTIALKRASVRWTCELGPDRSRDTFFVSLSGSSEKTWLAMEHWSGGVGNRERGSSLPIPAWLWEVAEESRRELLAWQPAWGDF</sequence>